<comment type="caution">
    <text evidence="1">The sequence shown here is derived from an EMBL/GenBank/DDBJ whole genome shotgun (WGS) entry which is preliminary data.</text>
</comment>
<evidence type="ECO:0000313" key="1">
    <source>
        <dbReference type="EMBL" id="MPW16936.1"/>
    </source>
</evidence>
<accession>A0A7X1N8G4</accession>
<dbReference type="AlphaFoldDB" id="A0A7X1N8G4"/>
<sequence length="77" mass="8820">MSTILIEPNPFFLVWSPTGETPPSFKHQSRQSAVNEAERLARLHRGQKFFVLASTDSRVVDDMLRTTFTLKPDDIPF</sequence>
<reference evidence="1 2" key="1">
    <citation type="submission" date="2019-10" db="EMBL/GenBank/DDBJ databases">
        <title>Paraburkholderia sp. isolated from nodules of Mimosa pudica from Brazilian Atlantic Forest soils.</title>
        <authorList>
            <person name="Paulitsch F."/>
            <person name="Hungria M."/>
            <person name="Dall'Agnol R."/>
        </authorList>
    </citation>
    <scope>NUCLEOTIDE SEQUENCE [LARGE SCALE GENOMIC DNA]</scope>
    <source>
        <strain evidence="1 2">CNPSo 3157</strain>
    </source>
</reference>
<dbReference type="RefSeq" id="WP_152756839.1">
    <property type="nucleotide sequence ID" value="NZ_WHNP01000006.1"/>
</dbReference>
<evidence type="ECO:0008006" key="3">
    <source>
        <dbReference type="Google" id="ProtNLM"/>
    </source>
</evidence>
<protein>
    <recommendedName>
        <fullName evidence="3">DUF2188 domain-containing protein</fullName>
    </recommendedName>
</protein>
<name>A0A7X1N8G4_9BURK</name>
<dbReference type="Proteomes" id="UP000484381">
    <property type="component" value="Unassembled WGS sequence"/>
</dbReference>
<keyword evidence="2" id="KW-1185">Reference proteome</keyword>
<gene>
    <name evidence="1" type="ORF">GCT13_08325</name>
</gene>
<organism evidence="1 2">
    <name type="scientific">Paraburkholderia franconis</name>
    <dbReference type="NCBI Taxonomy" id="2654983"/>
    <lineage>
        <taxon>Bacteria</taxon>
        <taxon>Pseudomonadati</taxon>
        <taxon>Pseudomonadota</taxon>
        <taxon>Betaproteobacteria</taxon>
        <taxon>Burkholderiales</taxon>
        <taxon>Burkholderiaceae</taxon>
        <taxon>Paraburkholderia</taxon>
    </lineage>
</organism>
<proteinExistence type="predicted"/>
<evidence type="ECO:0000313" key="2">
    <source>
        <dbReference type="Proteomes" id="UP000484381"/>
    </source>
</evidence>
<dbReference type="EMBL" id="WHNP01000006">
    <property type="protein sequence ID" value="MPW16936.1"/>
    <property type="molecule type" value="Genomic_DNA"/>
</dbReference>